<proteinExistence type="predicted"/>
<dbReference type="InterPro" id="IPR018537">
    <property type="entry name" value="Peptidoglycan-bd_3"/>
</dbReference>
<dbReference type="EMBL" id="BJYU01000129">
    <property type="protein sequence ID" value="GEO17840.1"/>
    <property type="molecule type" value="Genomic_DNA"/>
</dbReference>
<evidence type="ECO:0000313" key="4">
    <source>
        <dbReference type="Proteomes" id="UP000321085"/>
    </source>
</evidence>
<evidence type="ECO:0000259" key="2">
    <source>
        <dbReference type="Pfam" id="PF09374"/>
    </source>
</evidence>
<evidence type="ECO:0000259" key="1">
    <source>
        <dbReference type="Pfam" id="PF05838"/>
    </source>
</evidence>
<dbReference type="Gene3D" id="1.20.141.10">
    <property type="entry name" value="Chitosanase, subunit A, domain 1"/>
    <property type="match status" value="1"/>
</dbReference>
<sequence>MADLFDPCLTFTLAQEGGYVDDPADPGGATNMGITLATLRHWDHEPTLGPSDVQDMTQQTAAAIYRALYWNALRGDSLPAGVDLSTFDFGVNAGTRRSAELLQQVLGLPSDQVDGAVGPETLHAALEADAATVIGGLTEHQAAYYRALPEFDRFGRGWLERTERRRQAALAMLQGTPMA</sequence>
<organism evidence="3 4">
    <name type="scientific">Microvirga aerophila</name>
    <dbReference type="NCBI Taxonomy" id="670291"/>
    <lineage>
        <taxon>Bacteria</taxon>
        <taxon>Pseudomonadati</taxon>
        <taxon>Pseudomonadota</taxon>
        <taxon>Alphaproteobacteria</taxon>
        <taxon>Hyphomicrobiales</taxon>
        <taxon>Methylobacteriaceae</taxon>
        <taxon>Microvirga</taxon>
    </lineage>
</organism>
<dbReference type="SUPFAM" id="SSF53955">
    <property type="entry name" value="Lysozyme-like"/>
    <property type="match status" value="1"/>
</dbReference>
<gene>
    <name evidence="3" type="ORF">MAE02_55360</name>
</gene>
<feature type="domain" description="Peptidoglycan binding" evidence="2">
    <location>
        <begin position="100"/>
        <end position="162"/>
    </location>
</feature>
<dbReference type="InterPro" id="IPR023346">
    <property type="entry name" value="Lysozyme-like_dom_sf"/>
</dbReference>
<keyword evidence="4" id="KW-1185">Reference proteome</keyword>
<dbReference type="CDD" id="cd13926">
    <property type="entry name" value="N-acetylmuramidase_GH108"/>
    <property type="match status" value="1"/>
</dbReference>
<protein>
    <submittedName>
        <fullName evidence="3">Uncharacterized protein</fullName>
    </submittedName>
</protein>
<dbReference type="AlphaFoldDB" id="A0A512C0V7"/>
<dbReference type="Pfam" id="PF05838">
    <property type="entry name" value="Glyco_hydro_108"/>
    <property type="match status" value="1"/>
</dbReference>
<dbReference type="Proteomes" id="UP000321085">
    <property type="component" value="Unassembled WGS sequence"/>
</dbReference>
<feature type="domain" description="TtsA-like Glycoside hydrolase family 108" evidence="1">
    <location>
        <begin position="10"/>
        <end position="94"/>
    </location>
</feature>
<accession>A0A512C0V7</accession>
<comment type="caution">
    <text evidence="3">The sequence shown here is derived from an EMBL/GenBank/DDBJ whole genome shotgun (WGS) entry which is preliminary data.</text>
</comment>
<evidence type="ECO:0000313" key="3">
    <source>
        <dbReference type="EMBL" id="GEO17840.1"/>
    </source>
</evidence>
<reference evidence="3 4" key="1">
    <citation type="submission" date="2019-07" db="EMBL/GenBank/DDBJ databases">
        <title>Whole genome shotgun sequence of Microvirga aerophila NBRC 106136.</title>
        <authorList>
            <person name="Hosoyama A."/>
            <person name="Uohara A."/>
            <person name="Ohji S."/>
            <person name="Ichikawa N."/>
        </authorList>
    </citation>
    <scope>NUCLEOTIDE SEQUENCE [LARGE SCALE GENOMIC DNA]</scope>
    <source>
        <strain evidence="3 4">NBRC 106136</strain>
    </source>
</reference>
<name>A0A512C0V7_9HYPH</name>
<dbReference type="Pfam" id="PF09374">
    <property type="entry name" value="PG_binding_3"/>
    <property type="match status" value="1"/>
</dbReference>
<dbReference type="RefSeq" id="WP_147022698.1">
    <property type="nucleotide sequence ID" value="NZ_BJYU01000129.1"/>
</dbReference>
<dbReference type="InterPro" id="IPR008565">
    <property type="entry name" value="TtsA-like_GH18_dom"/>
</dbReference>